<keyword evidence="3 6" id="KW-0055">Arginine biosynthesis</keyword>
<dbReference type="InterPro" id="IPR020557">
    <property type="entry name" value="Fumarate_lyase_CS"/>
</dbReference>
<evidence type="ECO:0000313" key="10">
    <source>
        <dbReference type="Proteomes" id="UP000265419"/>
    </source>
</evidence>
<dbReference type="NCBIfam" id="TIGR00838">
    <property type="entry name" value="argH"/>
    <property type="match status" value="1"/>
</dbReference>
<evidence type="ECO:0000256" key="6">
    <source>
        <dbReference type="HAMAP-Rule" id="MF_00006"/>
    </source>
</evidence>
<evidence type="ECO:0000256" key="5">
    <source>
        <dbReference type="ARBA" id="ARBA00023239"/>
    </source>
</evidence>
<evidence type="ECO:0000256" key="3">
    <source>
        <dbReference type="ARBA" id="ARBA00022571"/>
    </source>
</evidence>
<sequence length="483" mass="51359">MAHGTNEGALWGGRFSGGPADALAALSKSTHFDWRLARYDIAGSKAHARVLHTANLLSDEELEGMLDALEQLDADVVSGAYVAADSDEDVHGSLERGLIERAGTALGGKLRAGRSRNDQIATLGRMFLRDHARLIARGVLATVDALIQQAEAHPNAPMPGRTHLQHAQPILLSHHLLAHAWALLRDVQRLADWDKRAAVSPYGSGALAGNTLGLDPNAVAAELGFDSAVWNSIDGTASRDVFAEFAWVCSMIGVDLSRISEEIIFWATKEVGFVKLHDSYSTGSSIMPQKKNPDVAELTRGKSGRLIGDLAGLLATLKGLPLAYNRDLQEDKEPVFDAADTLELLLPAVSGQIATLTFNTERMAELAPLGFALATDIAEWLVKQGVPFRVAHELSGEAVALAESRVVELWDLSEEDYAGISEHLTPEVRSVLSTEGSLNARSGQGGTAPAAVAAQLGALKDALAGVRAYAQTPLLAEGYGPRA</sequence>
<evidence type="ECO:0000256" key="2">
    <source>
        <dbReference type="ARBA" id="ARBA00012338"/>
    </source>
</evidence>
<dbReference type="Proteomes" id="UP000265419">
    <property type="component" value="Unassembled WGS sequence"/>
</dbReference>
<evidence type="ECO:0000256" key="4">
    <source>
        <dbReference type="ARBA" id="ARBA00022605"/>
    </source>
</evidence>
<reference evidence="9 10" key="1">
    <citation type="submission" date="2018-07" db="EMBL/GenBank/DDBJ databases">
        <title>Arthrobacter sp. nov., isolated from raw cow's milk with high bacterial count.</title>
        <authorList>
            <person name="Hahne J."/>
            <person name="Isele D."/>
            <person name="Lipski A."/>
        </authorList>
    </citation>
    <scope>NUCLEOTIDE SEQUENCE [LARGE SCALE GENOMIC DNA]</scope>
    <source>
        <strain evidence="9 10">JZ R-35</strain>
    </source>
</reference>
<dbReference type="InterPro" id="IPR000362">
    <property type="entry name" value="Fumarate_lyase_fam"/>
</dbReference>
<evidence type="ECO:0000259" key="8">
    <source>
        <dbReference type="Pfam" id="PF14698"/>
    </source>
</evidence>
<keyword evidence="4 6" id="KW-0028">Amino-acid biosynthesis</keyword>
<dbReference type="PANTHER" id="PTHR43814:SF1">
    <property type="entry name" value="ARGININOSUCCINATE LYASE"/>
    <property type="match status" value="1"/>
</dbReference>
<dbReference type="EC" id="4.3.2.1" evidence="2 6"/>
<dbReference type="Pfam" id="PF14698">
    <property type="entry name" value="ASL_C2"/>
    <property type="match status" value="1"/>
</dbReference>
<dbReference type="RefSeq" id="WP_119425437.1">
    <property type="nucleotide sequence ID" value="NZ_QQXK01000026.1"/>
</dbReference>
<gene>
    <name evidence="6 9" type="primary">argH</name>
    <name evidence="9" type="ORF">DWB68_12410</name>
</gene>
<organism evidence="9 10">
    <name type="scientific">Galactobacter valiniphilus</name>
    <dbReference type="NCBI Taxonomy" id="2676122"/>
    <lineage>
        <taxon>Bacteria</taxon>
        <taxon>Bacillati</taxon>
        <taxon>Actinomycetota</taxon>
        <taxon>Actinomycetes</taxon>
        <taxon>Micrococcales</taxon>
        <taxon>Micrococcaceae</taxon>
        <taxon>Galactobacter</taxon>
    </lineage>
</organism>
<accession>A0A399J7P4</accession>
<dbReference type="FunFam" id="1.10.40.30:FF:000001">
    <property type="entry name" value="Argininosuccinate lyase"/>
    <property type="match status" value="1"/>
</dbReference>
<name>A0A399J7P4_9MICC</name>
<dbReference type="SUPFAM" id="SSF48557">
    <property type="entry name" value="L-aspartase-like"/>
    <property type="match status" value="1"/>
</dbReference>
<dbReference type="FunFam" id="1.20.200.10:FF:000015">
    <property type="entry name" value="argininosuccinate lyase isoform X2"/>
    <property type="match status" value="1"/>
</dbReference>
<dbReference type="PANTHER" id="PTHR43814">
    <property type="entry name" value="ARGININOSUCCINATE LYASE"/>
    <property type="match status" value="1"/>
</dbReference>
<comment type="similarity">
    <text evidence="6">Belongs to the lyase 1 family. Argininosuccinate lyase subfamily.</text>
</comment>
<dbReference type="HAMAP" id="MF_00006">
    <property type="entry name" value="Arg_succ_lyase"/>
    <property type="match status" value="1"/>
</dbReference>
<comment type="catalytic activity">
    <reaction evidence="6">
        <text>2-(N(omega)-L-arginino)succinate = fumarate + L-arginine</text>
        <dbReference type="Rhea" id="RHEA:24020"/>
        <dbReference type="ChEBI" id="CHEBI:29806"/>
        <dbReference type="ChEBI" id="CHEBI:32682"/>
        <dbReference type="ChEBI" id="CHEBI:57472"/>
        <dbReference type="EC" id="4.3.2.1"/>
    </reaction>
</comment>
<keyword evidence="10" id="KW-1185">Reference proteome</keyword>
<dbReference type="InterPro" id="IPR009049">
    <property type="entry name" value="Argininosuccinate_lyase"/>
</dbReference>
<evidence type="ECO:0000256" key="1">
    <source>
        <dbReference type="ARBA" id="ARBA00004941"/>
    </source>
</evidence>
<dbReference type="PRINTS" id="PR00145">
    <property type="entry name" value="ARGSUCLYASE"/>
</dbReference>
<dbReference type="GO" id="GO:0042450">
    <property type="term" value="P:L-arginine biosynthetic process via ornithine"/>
    <property type="evidence" value="ECO:0007669"/>
    <property type="project" value="UniProtKB-UniRule"/>
</dbReference>
<dbReference type="PROSITE" id="PS00163">
    <property type="entry name" value="FUMARATE_LYASES"/>
    <property type="match status" value="1"/>
</dbReference>
<evidence type="ECO:0000259" key="7">
    <source>
        <dbReference type="Pfam" id="PF00206"/>
    </source>
</evidence>
<dbReference type="InterPro" id="IPR024083">
    <property type="entry name" value="Fumarase/histidase_N"/>
</dbReference>
<dbReference type="Gene3D" id="1.20.200.10">
    <property type="entry name" value="Fumarase/aspartase (Central domain)"/>
    <property type="match status" value="1"/>
</dbReference>
<dbReference type="AlphaFoldDB" id="A0A399J7P4"/>
<dbReference type="Pfam" id="PF00206">
    <property type="entry name" value="Lyase_1"/>
    <property type="match status" value="1"/>
</dbReference>
<proteinExistence type="inferred from homology"/>
<dbReference type="Gene3D" id="1.10.275.10">
    <property type="entry name" value="Fumarase/aspartase (N-terminal domain)"/>
    <property type="match status" value="1"/>
</dbReference>
<keyword evidence="5 6" id="KW-0456">Lyase</keyword>
<evidence type="ECO:0000313" key="9">
    <source>
        <dbReference type="EMBL" id="RII41521.1"/>
    </source>
</evidence>
<dbReference type="InterPro" id="IPR008948">
    <property type="entry name" value="L-Aspartase-like"/>
</dbReference>
<comment type="pathway">
    <text evidence="1 6">Amino-acid biosynthesis; L-arginine biosynthesis; L-arginine from L-ornithine and carbamoyl phosphate: step 3/3.</text>
</comment>
<dbReference type="GO" id="GO:0004056">
    <property type="term" value="F:argininosuccinate lyase activity"/>
    <property type="evidence" value="ECO:0007669"/>
    <property type="project" value="UniProtKB-UniRule"/>
</dbReference>
<comment type="caution">
    <text evidence="9">The sequence shown here is derived from an EMBL/GenBank/DDBJ whole genome shotgun (WGS) entry which is preliminary data.</text>
</comment>
<comment type="subcellular location">
    <subcellularLocation>
        <location evidence="6">Cytoplasm</location>
    </subcellularLocation>
</comment>
<dbReference type="Gene3D" id="1.10.40.30">
    <property type="entry name" value="Fumarase/aspartase (C-terminal domain)"/>
    <property type="match status" value="1"/>
</dbReference>
<dbReference type="EMBL" id="QQXK01000026">
    <property type="protein sequence ID" value="RII41521.1"/>
    <property type="molecule type" value="Genomic_DNA"/>
</dbReference>
<dbReference type="InterPro" id="IPR022761">
    <property type="entry name" value="Fumarate_lyase_N"/>
</dbReference>
<feature type="domain" description="Fumarate lyase N-terminal" evidence="7">
    <location>
        <begin position="19"/>
        <end position="308"/>
    </location>
</feature>
<dbReference type="UniPathway" id="UPA00068">
    <property type="reaction ID" value="UER00114"/>
</dbReference>
<dbReference type="GO" id="GO:0005829">
    <property type="term" value="C:cytosol"/>
    <property type="evidence" value="ECO:0007669"/>
    <property type="project" value="TreeGrafter"/>
</dbReference>
<protein>
    <recommendedName>
        <fullName evidence="2 6">Argininosuccinate lyase</fullName>
        <shortName evidence="6">ASAL</shortName>
        <ecNumber evidence="2 6">4.3.2.1</ecNumber>
    </recommendedName>
    <alternativeName>
        <fullName evidence="6">Arginosuccinase</fullName>
    </alternativeName>
</protein>
<dbReference type="InterPro" id="IPR029419">
    <property type="entry name" value="Arg_succ_lyase_C"/>
</dbReference>
<dbReference type="PRINTS" id="PR00149">
    <property type="entry name" value="FUMRATELYASE"/>
</dbReference>
<keyword evidence="6" id="KW-0963">Cytoplasm</keyword>
<feature type="domain" description="Argininosuccinate lyase C-terminal" evidence="8">
    <location>
        <begin position="371"/>
        <end position="439"/>
    </location>
</feature>
<dbReference type="CDD" id="cd01359">
    <property type="entry name" value="Argininosuccinate_lyase"/>
    <property type="match status" value="1"/>
</dbReference>